<dbReference type="SUPFAM" id="SSF46785">
    <property type="entry name" value="Winged helix' DNA-binding domain"/>
    <property type="match status" value="1"/>
</dbReference>
<dbReference type="PROSITE" id="PS50949">
    <property type="entry name" value="HTH_GNTR"/>
    <property type="match status" value="1"/>
</dbReference>
<dbReference type="InterPro" id="IPR000524">
    <property type="entry name" value="Tscrpt_reg_HTH_GntR"/>
</dbReference>
<dbReference type="CDD" id="cd07377">
    <property type="entry name" value="WHTH_GntR"/>
    <property type="match status" value="1"/>
</dbReference>
<evidence type="ECO:0000256" key="1">
    <source>
        <dbReference type="ARBA" id="ARBA00023015"/>
    </source>
</evidence>
<accession>A0A939QE92</accession>
<keyword evidence="3" id="KW-0804">Transcription</keyword>
<dbReference type="RefSeq" id="WP_208239544.1">
    <property type="nucleotide sequence ID" value="NZ_BAAAQU010000002.1"/>
</dbReference>
<proteinExistence type="predicted"/>
<dbReference type="AlphaFoldDB" id="A0A939QE92"/>
<sequence length="250" mass="27123">MSHTFEPAVPVHTYERIVDQIERAILSGEIPVGAQLPSERELMVQFGVSRPTIREALRILQSMGLLESRPGTRGGPVVLAPSAKTLSRSLRALVGTDAVEVADLVEYRVILEGSACRLAAIKHDDGQLSRMSVAIDRMERDAVSNADSFADADLEFHEAIWAASGNQMLQLSGEAVAGVLLRLMQRDAAGEHHDNRVKLESARIDRGLFAAIEQRDAGEASRIARQAVANRFAPLLTAEADRRALAALAE</sequence>
<dbReference type="SMART" id="SM00345">
    <property type="entry name" value="HTH_GNTR"/>
    <property type="match status" value="1"/>
</dbReference>
<dbReference type="InterPro" id="IPR036388">
    <property type="entry name" value="WH-like_DNA-bd_sf"/>
</dbReference>
<dbReference type="Gene3D" id="1.10.10.10">
    <property type="entry name" value="Winged helix-like DNA-binding domain superfamily/Winged helix DNA-binding domain"/>
    <property type="match status" value="1"/>
</dbReference>
<dbReference type="GO" id="GO:0003700">
    <property type="term" value="F:DNA-binding transcription factor activity"/>
    <property type="evidence" value="ECO:0007669"/>
    <property type="project" value="InterPro"/>
</dbReference>
<dbReference type="EMBL" id="JAGFBF010000005">
    <property type="protein sequence ID" value="MBO2990512.1"/>
    <property type="molecule type" value="Genomic_DNA"/>
</dbReference>
<keyword evidence="1" id="KW-0805">Transcription regulation</keyword>
<organism evidence="5 6">
    <name type="scientific">Leucobacter tardus</name>
    <dbReference type="NCBI Taxonomy" id="501483"/>
    <lineage>
        <taxon>Bacteria</taxon>
        <taxon>Bacillati</taxon>
        <taxon>Actinomycetota</taxon>
        <taxon>Actinomycetes</taxon>
        <taxon>Micrococcales</taxon>
        <taxon>Microbacteriaceae</taxon>
        <taxon>Leucobacter</taxon>
    </lineage>
</organism>
<dbReference type="Pfam" id="PF07729">
    <property type="entry name" value="FCD"/>
    <property type="match status" value="1"/>
</dbReference>
<dbReference type="Pfam" id="PF00392">
    <property type="entry name" value="GntR"/>
    <property type="match status" value="1"/>
</dbReference>
<feature type="domain" description="HTH gntR-type" evidence="4">
    <location>
        <begin position="11"/>
        <end position="81"/>
    </location>
</feature>
<keyword evidence="2" id="KW-0238">DNA-binding</keyword>
<dbReference type="Gene3D" id="1.20.120.530">
    <property type="entry name" value="GntR ligand-binding domain-like"/>
    <property type="match status" value="1"/>
</dbReference>
<evidence type="ECO:0000256" key="3">
    <source>
        <dbReference type="ARBA" id="ARBA00023163"/>
    </source>
</evidence>
<comment type="caution">
    <text evidence="5">The sequence shown here is derived from an EMBL/GenBank/DDBJ whole genome shotgun (WGS) entry which is preliminary data.</text>
</comment>
<evidence type="ECO:0000256" key="2">
    <source>
        <dbReference type="ARBA" id="ARBA00023125"/>
    </source>
</evidence>
<dbReference type="PANTHER" id="PTHR43537">
    <property type="entry name" value="TRANSCRIPTIONAL REGULATOR, GNTR FAMILY"/>
    <property type="match status" value="1"/>
</dbReference>
<dbReference type="InterPro" id="IPR036390">
    <property type="entry name" value="WH_DNA-bd_sf"/>
</dbReference>
<dbReference type="GO" id="GO:0003677">
    <property type="term" value="F:DNA binding"/>
    <property type="evidence" value="ECO:0007669"/>
    <property type="project" value="UniProtKB-KW"/>
</dbReference>
<evidence type="ECO:0000313" key="5">
    <source>
        <dbReference type="EMBL" id="MBO2990512.1"/>
    </source>
</evidence>
<dbReference type="PANTHER" id="PTHR43537:SF5">
    <property type="entry name" value="UXU OPERON TRANSCRIPTIONAL REGULATOR"/>
    <property type="match status" value="1"/>
</dbReference>
<dbReference type="InterPro" id="IPR011711">
    <property type="entry name" value="GntR_C"/>
</dbReference>
<name>A0A939QE92_9MICO</name>
<gene>
    <name evidence="5" type="ORF">J4H85_10960</name>
</gene>
<dbReference type="PRINTS" id="PR00035">
    <property type="entry name" value="HTHGNTR"/>
</dbReference>
<dbReference type="Proteomes" id="UP000668403">
    <property type="component" value="Unassembled WGS sequence"/>
</dbReference>
<dbReference type="InterPro" id="IPR008920">
    <property type="entry name" value="TF_FadR/GntR_C"/>
</dbReference>
<dbReference type="SUPFAM" id="SSF48008">
    <property type="entry name" value="GntR ligand-binding domain-like"/>
    <property type="match status" value="1"/>
</dbReference>
<keyword evidence="6" id="KW-1185">Reference proteome</keyword>
<reference evidence="5" key="1">
    <citation type="submission" date="2021-03" db="EMBL/GenBank/DDBJ databases">
        <title>Leucobacter chromiisoli sp. nov., isolated from chromium-containing soil of chemical plant.</title>
        <authorList>
            <person name="Xu Z."/>
        </authorList>
    </citation>
    <scope>NUCLEOTIDE SEQUENCE</scope>
    <source>
        <strain evidence="5">K 70/01</strain>
    </source>
</reference>
<dbReference type="SMART" id="SM00895">
    <property type="entry name" value="FCD"/>
    <property type="match status" value="1"/>
</dbReference>
<evidence type="ECO:0000259" key="4">
    <source>
        <dbReference type="PROSITE" id="PS50949"/>
    </source>
</evidence>
<protein>
    <submittedName>
        <fullName evidence="5">FadR family transcriptional regulator</fullName>
    </submittedName>
</protein>
<evidence type="ECO:0000313" key="6">
    <source>
        <dbReference type="Proteomes" id="UP000668403"/>
    </source>
</evidence>